<feature type="coiled-coil region" evidence="1">
    <location>
        <begin position="374"/>
        <end position="401"/>
    </location>
</feature>
<protein>
    <submittedName>
        <fullName evidence="2">Uncharacterized protein</fullName>
    </submittedName>
</protein>
<comment type="caution">
    <text evidence="2">The sequence shown here is derived from an EMBL/GenBank/DDBJ whole genome shotgun (WGS) entry which is preliminary data.</text>
</comment>
<dbReference type="Proteomes" id="UP000521872">
    <property type="component" value="Unassembled WGS sequence"/>
</dbReference>
<organism evidence="2 3">
    <name type="scientific">Agrocybe pediades</name>
    <dbReference type="NCBI Taxonomy" id="84607"/>
    <lineage>
        <taxon>Eukaryota</taxon>
        <taxon>Fungi</taxon>
        <taxon>Dikarya</taxon>
        <taxon>Basidiomycota</taxon>
        <taxon>Agaricomycotina</taxon>
        <taxon>Agaricomycetes</taxon>
        <taxon>Agaricomycetidae</taxon>
        <taxon>Agaricales</taxon>
        <taxon>Agaricineae</taxon>
        <taxon>Strophariaceae</taxon>
        <taxon>Agrocybe</taxon>
    </lineage>
</organism>
<gene>
    <name evidence="2" type="ORF">D9613_004348</name>
</gene>
<keyword evidence="1" id="KW-0175">Coiled coil</keyword>
<dbReference type="EMBL" id="JAACJL010000057">
    <property type="protein sequence ID" value="KAF4611854.1"/>
    <property type="molecule type" value="Genomic_DNA"/>
</dbReference>
<dbReference type="SUPFAM" id="SSF52047">
    <property type="entry name" value="RNI-like"/>
    <property type="match status" value="1"/>
</dbReference>
<keyword evidence="3" id="KW-1185">Reference proteome</keyword>
<dbReference type="AlphaFoldDB" id="A0A8H4QIR6"/>
<evidence type="ECO:0000256" key="1">
    <source>
        <dbReference type="SAM" id="Coils"/>
    </source>
</evidence>
<reference evidence="2 3" key="1">
    <citation type="submission" date="2019-12" db="EMBL/GenBank/DDBJ databases">
        <authorList>
            <person name="Floudas D."/>
            <person name="Bentzer J."/>
            <person name="Ahren D."/>
            <person name="Johansson T."/>
            <person name="Persson P."/>
            <person name="Tunlid A."/>
        </authorList>
    </citation>
    <scope>NUCLEOTIDE SEQUENCE [LARGE SCALE GENOMIC DNA]</scope>
    <source>
        <strain evidence="2 3">CBS 102.39</strain>
    </source>
</reference>
<evidence type="ECO:0000313" key="3">
    <source>
        <dbReference type="Proteomes" id="UP000521872"/>
    </source>
</evidence>
<accession>A0A8H4QIR6</accession>
<sequence length="432" mass="50681">MLNPPLSILPYDVLVYIVDHVAALCFHEDLRALCLTDRVFTYACQKWIFKTLRLFNSEFEKATMDEQLQTKGRILAKAPELSRWIRNISLSDINDQLTWLLLEPRFISIMQMFALSPAPPNELVLEYFLYHPVVFRDVRFFIRRLSQSFLPRTLTTLRLRQCRDVPLTIITMLPRLKSLYLDDSEAREKDYPAYGSELLESKHIPAIEVLQSRRSHTMLALMTVPFNDLGEYVVKWDKLRILHLSPQERESMQHLPRILSLSRGSLEELYLDAVDYRNCINLPLAELVDLSILPELRIFTMCFDLRTYDDVTEVNTILQTIPGGNKLTNIRIEFPVKNSSTLGFDYYWSQLCAEVKRVSAQRRLEFELEFYPYMRSIFDKEENINEQVKKLQENLSSLMTSESTVCLHVWFPFCWSLGIAPMNCGTYREQCK</sequence>
<proteinExistence type="predicted"/>
<evidence type="ECO:0000313" key="2">
    <source>
        <dbReference type="EMBL" id="KAF4611854.1"/>
    </source>
</evidence>
<name>A0A8H4QIR6_9AGAR</name>